<evidence type="ECO:0000256" key="4">
    <source>
        <dbReference type="ARBA" id="ARBA00023134"/>
    </source>
</evidence>
<keyword evidence="5" id="KW-0449">Lipoprotein</keyword>
<dbReference type="InterPro" id="IPR027417">
    <property type="entry name" value="P-loop_NTPase"/>
</dbReference>
<evidence type="ECO:0000313" key="6">
    <source>
        <dbReference type="EMBL" id="AQK85188.1"/>
    </source>
</evidence>
<evidence type="ECO:0000256" key="3">
    <source>
        <dbReference type="ARBA" id="ARBA00022741"/>
    </source>
</evidence>
<dbReference type="EMBL" id="CM000782">
    <property type="protein sequence ID" value="AQK85188.1"/>
    <property type="molecule type" value="Genomic_DNA"/>
</dbReference>
<evidence type="ECO:0000256" key="1">
    <source>
        <dbReference type="ARBA" id="ARBA00004170"/>
    </source>
</evidence>
<dbReference type="Gene3D" id="3.40.50.300">
    <property type="entry name" value="P-loop containing nucleotide triphosphate hydrolases"/>
    <property type="match status" value="2"/>
</dbReference>
<dbReference type="PROSITE" id="PS51420">
    <property type="entry name" value="RHO"/>
    <property type="match status" value="1"/>
</dbReference>
<sequence length="209" mass="22460">MSAAAASSVTKFIKCVTVGDGAVGKTCMLICYTCNKFPTVECSHLFTTTSLFFLSSDYIPTVFDNFSANVSVGGSIVNLGLWDTAGGGPGGLQQVEASQLQGCRCVHPLLLPGISATADLREDRSYLADHSAASIISTEQGEELRKQIGAVAYIECSSKTQRNVKAVFDTAIKVVLQPPRRREVTRKKMKARSNQSLRRYLCGSGCFTS</sequence>
<accession>A0A1D6M1S0</accession>
<dbReference type="AlphaFoldDB" id="A0A1D6M1S0"/>
<comment type="similarity">
    <text evidence="2">Belongs to the small GTPase superfamily. Rho family.</text>
</comment>
<dbReference type="PANTHER" id="PTHR24072">
    <property type="entry name" value="RHO FAMILY GTPASE"/>
    <property type="match status" value="1"/>
</dbReference>
<dbReference type="GO" id="GO:0003924">
    <property type="term" value="F:GTPase activity"/>
    <property type="evidence" value="ECO:0007669"/>
    <property type="project" value="InterPro"/>
</dbReference>
<organism evidence="6">
    <name type="scientific">Zea mays</name>
    <name type="common">Maize</name>
    <dbReference type="NCBI Taxonomy" id="4577"/>
    <lineage>
        <taxon>Eukaryota</taxon>
        <taxon>Viridiplantae</taxon>
        <taxon>Streptophyta</taxon>
        <taxon>Embryophyta</taxon>
        <taxon>Tracheophyta</taxon>
        <taxon>Spermatophyta</taxon>
        <taxon>Magnoliopsida</taxon>
        <taxon>Liliopsida</taxon>
        <taxon>Poales</taxon>
        <taxon>Poaceae</taxon>
        <taxon>PACMAD clade</taxon>
        <taxon>Panicoideae</taxon>
        <taxon>Andropogonodae</taxon>
        <taxon>Andropogoneae</taxon>
        <taxon>Tripsacinae</taxon>
        <taxon>Zea</taxon>
    </lineage>
</organism>
<dbReference type="SMART" id="SM00173">
    <property type="entry name" value="RAS"/>
    <property type="match status" value="1"/>
</dbReference>
<dbReference type="GO" id="GO:0007264">
    <property type="term" value="P:small GTPase-mediated signal transduction"/>
    <property type="evidence" value="ECO:0007669"/>
    <property type="project" value="InterPro"/>
</dbReference>
<keyword evidence="3" id="KW-0547">Nucleotide-binding</keyword>
<evidence type="ECO:0000256" key="2">
    <source>
        <dbReference type="ARBA" id="ARBA00010142"/>
    </source>
</evidence>
<dbReference type="ExpressionAtlas" id="A0A1D6M1S0">
    <property type="expression patterns" value="baseline and differential"/>
</dbReference>
<dbReference type="SMART" id="SM00175">
    <property type="entry name" value="RAB"/>
    <property type="match status" value="1"/>
</dbReference>
<proteinExistence type="inferred from homology"/>
<gene>
    <name evidence="6" type="ORF">ZEAMMB73_Zm00001d037911</name>
</gene>
<dbReference type="SUPFAM" id="SSF52540">
    <property type="entry name" value="P-loop containing nucleoside triphosphate hydrolases"/>
    <property type="match status" value="1"/>
</dbReference>
<dbReference type="GO" id="GO:0016020">
    <property type="term" value="C:membrane"/>
    <property type="evidence" value="ECO:0007669"/>
    <property type="project" value="UniProtKB-SubCell"/>
</dbReference>
<keyword evidence="4" id="KW-0342">GTP-binding</keyword>
<reference evidence="6" key="1">
    <citation type="submission" date="2015-12" db="EMBL/GenBank/DDBJ databases">
        <title>Update maize B73 reference genome by single molecule sequencing technologies.</title>
        <authorList>
            <consortium name="Maize Genome Sequencing Project"/>
            <person name="Ware D."/>
        </authorList>
    </citation>
    <scope>NUCLEOTIDE SEQUENCE</scope>
    <source>
        <tissue evidence="6">Seedling</tissue>
    </source>
</reference>
<dbReference type="InterPro" id="IPR001806">
    <property type="entry name" value="Small_GTPase"/>
</dbReference>
<comment type="subcellular location">
    <subcellularLocation>
        <location evidence="1">Membrane</location>
        <topology evidence="1">Peripheral membrane protein</topology>
    </subcellularLocation>
</comment>
<evidence type="ECO:0000256" key="5">
    <source>
        <dbReference type="ARBA" id="ARBA00023288"/>
    </source>
</evidence>
<dbReference type="SMART" id="SM00174">
    <property type="entry name" value="RHO"/>
    <property type="match status" value="1"/>
</dbReference>
<dbReference type="InterPro" id="IPR003578">
    <property type="entry name" value="Small_GTPase_Rho"/>
</dbReference>
<dbReference type="Pfam" id="PF00071">
    <property type="entry name" value="Ras"/>
    <property type="match status" value="2"/>
</dbReference>
<name>A0A1D6M1S0_MAIZE</name>
<protein>
    <submittedName>
        <fullName evidence="6">Rho-related protein from plants 3</fullName>
    </submittedName>
</protein>
<dbReference type="GO" id="GO:0005525">
    <property type="term" value="F:GTP binding"/>
    <property type="evidence" value="ECO:0007669"/>
    <property type="project" value="UniProtKB-KW"/>
</dbReference>
<dbReference type="PRINTS" id="PR00449">
    <property type="entry name" value="RASTRNSFRMNG"/>
</dbReference>